<sequence>MSDLNNKISAVEAALEKQPPFCTGLVEIDEKSSTLFYKKEGNSAAFLSLATPEDHALQALTDACVPAKFGRGSQDVYDESYRKAKKMNTDDFVITFDPSSIVHAIGEFLLDGNGQADDLELELYQLNVYDKGSFFKAHRDTPRSRNMFASLVVVFPSTHNGGTLLLRHDTEQWTFDSADILSKTTTPSAAFIAFYSDIEHEVTLVESGYRVTITYNIY</sequence>
<evidence type="ECO:0000313" key="2">
    <source>
        <dbReference type="Proteomes" id="UP000308600"/>
    </source>
</evidence>
<keyword evidence="2" id="KW-1185">Reference proteome</keyword>
<reference evidence="1 2" key="1">
    <citation type="journal article" date="2019" name="Nat. Ecol. Evol.">
        <title>Megaphylogeny resolves global patterns of mushroom evolution.</title>
        <authorList>
            <person name="Varga T."/>
            <person name="Krizsan K."/>
            <person name="Foldi C."/>
            <person name="Dima B."/>
            <person name="Sanchez-Garcia M."/>
            <person name="Sanchez-Ramirez S."/>
            <person name="Szollosi G.J."/>
            <person name="Szarkandi J.G."/>
            <person name="Papp V."/>
            <person name="Albert L."/>
            <person name="Andreopoulos W."/>
            <person name="Angelini C."/>
            <person name="Antonin V."/>
            <person name="Barry K.W."/>
            <person name="Bougher N.L."/>
            <person name="Buchanan P."/>
            <person name="Buyck B."/>
            <person name="Bense V."/>
            <person name="Catcheside P."/>
            <person name="Chovatia M."/>
            <person name="Cooper J."/>
            <person name="Damon W."/>
            <person name="Desjardin D."/>
            <person name="Finy P."/>
            <person name="Geml J."/>
            <person name="Haridas S."/>
            <person name="Hughes K."/>
            <person name="Justo A."/>
            <person name="Karasinski D."/>
            <person name="Kautmanova I."/>
            <person name="Kiss B."/>
            <person name="Kocsube S."/>
            <person name="Kotiranta H."/>
            <person name="LaButti K.M."/>
            <person name="Lechner B.E."/>
            <person name="Liimatainen K."/>
            <person name="Lipzen A."/>
            <person name="Lukacs Z."/>
            <person name="Mihaltcheva S."/>
            <person name="Morgado L.N."/>
            <person name="Niskanen T."/>
            <person name="Noordeloos M.E."/>
            <person name="Ohm R.A."/>
            <person name="Ortiz-Santana B."/>
            <person name="Ovrebo C."/>
            <person name="Racz N."/>
            <person name="Riley R."/>
            <person name="Savchenko A."/>
            <person name="Shiryaev A."/>
            <person name="Soop K."/>
            <person name="Spirin V."/>
            <person name="Szebenyi C."/>
            <person name="Tomsovsky M."/>
            <person name="Tulloss R.E."/>
            <person name="Uehling J."/>
            <person name="Grigoriev I.V."/>
            <person name="Vagvolgyi C."/>
            <person name="Papp T."/>
            <person name="Martin F.M."/>
            <person name="Miettinen O."/>
            <person name="Hibbett D.S."/>
            <person name="Nagy L.G."/>
        </authorList>
    </citation>
    <scope>NUCLEOTIDE SEQUENCE [LARGE SCALE GENOMIC DNA]</scope>
    <source>
        <strain evidence="1 2">NL-1719</strain>
    </source>
</reference>
<dbReference type="Proteomes" id="UP000308600">
    <property type="component" value="Unassembled WGS sequence"/>
</dbReference>
<evidence type="ECO:0000313" key="1">
    <source>
        <dbReference type="EMBL" id="TFK65044.1"/>
    </source>
</evidence>
<protein>
    <submittedName>
        <fullName evidence="1">Uncharacterized protein</fullName>
    </submittedName>
</protein>
<gene>
    <name evidence="1" type="ORF">BDN72DRAFT_734701</name>
</gene>
<dbReference type="EMBL" id="ML208450">
    <property type="protein sequence ID" value="TFK65044.1"/>
    <property type="molecule type" value="Genomic_DNA"/>
</dbReference>
<organism evidence="1 2">
    <name type="scientific">Pluteus cervinus</name>
    <dbReference type="NCBI Taxonomy" id="181527"/>
    <lineage>
        <taxon>Eukaryota</taxon>
        <taxon>Fungi</taxon>
        <taxon>Dikarya</taxon>
        <taxon>Basidiomycota</taxon>
        <taxon>Agaricomycotina</taxon>
        <taxon>Agaricomycetes</taxon>
        <taxon>Agaricomycetidae</taxon>
        <taxon>Agaricales</taxon>
        <taxon>Pluteineae</taxon>
        <taxon>Pluteaceae</taxon>
        <taxon>Pluteus</taxon>
    </lineage>
</organism>
<feature type="non-terminal residue" evidence="1">
    <location>
        <position position="218"/>
    </location>
</feature>
<proteinExistence type="predicted"/>
<accession>A0ACD3AIC9</accession>
<name>A0ACD3AIC9_9AGAR</name>